<dbReference type="Pfam" id="PF07380">
    <property type="entry name" value="Pneumo_M2"/>
    <property type="match status" value="1"/>
</dbReference>
<organism evidence="1">
    <name type="scientific">Bovine orthopneumovirus</name>
    <dbReference type="NCBI Taxonomy" id="11246"/>
    <lineage>
        <taxon>Viruses</taxon>
        <taxon>Riboviria</taxon>
        <taxon>Orthornavirae</taxon>
        <taxon>Negarnaviricota</taxon>
        <taxon>Haploviricotina</taxon>
        <taxon>Monjiviricetes</taxon>
        <taxon>Mononegavirales</taxon>
        <taxon>Pneumoviridae</taxon>
        <taxon>Orthopneumovirus</taxon>
        <taxon>Orthopneumovirus bovis</taxon>
    </lineage>
</organism>
<sequence length="95" mass="11220">MLMNKMNNSNIIIFPEKYPCSISSLLIKDENDVFVLSHQNVLDCLQFQYPYNMYSQNHMLDDIYWTSQELIEDVLKILHLSGISINKYVIYVLVL</sequence>
<protein>
    <submittedName>
        <fullName evidence="1">M2 (22K) protein</fullName>
    </submittedName>
</protein>
<accession>Q65704</accession>
<dbReference type="EMBL" id="M82816">
    <property type="protein sequence ID" value="AAA42806.1"/>
    <property type="molecule type" value="mRNA"/>
</dbReference>
<gene>
    <name evidence="1" type="primary">M2 (22K) protein</name>
</gene>
<reference evidence="1" key="1">
    <citation type="submission" date="1992-01" db="EMBL/GenBank/DDBJ databases">
        <title>Sequence analysis of M2 mRNA of Bovine Respiratory Syncytial Virus obtained from an F-M2 dicistronic mRNA suggests structural homology with that of Human Respiratory Syncytial Virus.</title>
        <authorList>
            <person name="Zamora M."/>
            <person name="Samal S.K."/>
        </authorList>
    </citation>
    <scope>NUCLEOTIDE SEQUENCE</scope>
</reference>
<proteinExistence type="evidence at transcript level"/>
<dbReference type="InterPro" id="IPR009969">
    <property type="entry name" value="Pneumo_M2-2"/>
</dbReference>
<evidence type="ECO:0000313" key="1">
    <source>
        <dbReference type="EMBL" id="AAA42806.1"/>
    </source>
</evidence>
<dbReference type="PIR" id="JQ1483">
    <property type="entry name" value="JQ1483"/>
</dbReference>
<name>Q65704_9MONO</name>